<comment type="subunit">
    <text evidence="10">Monomer. Associates with 30S ribosomal subunit, binds 16S rRNA.</text>
</comment>
<dbReference type="OrthoDB" id="9809485at2"/>
<feature type="binding site" evidence="10">
    <location>
        <begin position="166"/>
        <end position="174"/>
    </location>
    <ligand>
        <name>GTP</name>
        <dbReference type="ChEBI" id="CHEBI:37565"/>
    </ligand>
</feature>
<evidence type="ECO:0000259" key="11">
    <source>
        <dbReference type="PROSITE" id="PS50936"/>
    </source>
</evidence>
<reference evidence="14" key="1">
    <citation type="submission" date="2016-10" db="EMBL/GenBank/DDBJ databases">
        <authorList>
            <person name="Varghese N."/>
            <person name="Submissions S."/>
        </authorList>
    </citation>
    <scope>NUCLEOTIDE SEQUENCE [LARGE SCALE GENOMIC DNA]</scope>
    <source>
        <strain evidence="14">CGMCC 1.4250</strain>
    </source>
</reference>
<dbReference type="STRING" id="334253.SAMN04487943_10622"/>
<keyword evidence="7 10" id="KW-0862">Zinc</keyword>
<dbReference type="Gene3D" id="1.10.40.50">
    <property type="entry name" value="Probable gtpase engc, domain 3"/>
    <property type="match status" value="1"/>
</dbReference>
<evidence type="ECO:0000256" key="5">
    <source>
        <dbReference type="ARBA" id="ARBA00022741"/>
    </source>
</evidence>
<dbReference type="PROSITE" id="PS51721">
    <property type="entry name" value="G_CP"/>
    <property type="match status" value="1"/>
</dbReference>
<dbReference type="CDD" id="cd04466">
    <property type="entry name" value="S1_YloQ_GTPase"/>
    <property type="match status" value="1"/>
</dbReference>
<keyword evidence="14" id="KW-1185">Reference proteome</keyword>
<comment type="similarity">
    <text evidence="10">Belongs to the TRAFAC class YlqF/YawG GTPase family. RsgA subfamily.</text>
</comment>
<keyword evidence="3 10" id="KW-0479">Metal-binding</keyword>
<feature type="binding site" evidence="10">
    <location>
        <position position="254"/>
    </location>
    <ligand>
        <name>Zn(2+)</name>
        <dbReference type="ChEBI" id="CHEBI:29105"/>
    </ligand>
</feature>
<dbReference type="SUPFAM" id="SSF52540">
    <property type="entry name" value="P-loop containing nucleoside triphosphate hydrolases"/>
    <property type="match status" value="1"/>
</dbReference>
<keyword evidence="9 10" id="KW-0342">GTP-binding</keyword>
<dbReference type="PANTHER" id="PTHR32120">
    <property type="entry name" value="SMALL RIBOSOMAL SUBUNIT BIOGENESIS GTPASE RSGA"/>
    <property type="match status" value="1"/>
</dbReference>
<dbReference type="RefSeq" id="WP_091483859.1">
    <property type="nucleotide sequence ID" value="NZ_FOTR01000006.1"/>
</dbReference>
<feature type="domain" description="CP-type G" evidence="12">
    <location>
        <begin position="63"/>
        <end position="223"/>
    </location>
</feature>
<dbReference type="SUPFAM" id="SSF50249">
    <property type="entry name" value="Nucleic acid-binding proteins"/>
    <property type="match status" value="1"/>
</dbReference>
<dbReference type="Gene3D" id="3.40.50.300">
    <property type="entry name" value="P-loop containing nucleotide triphosphate hydrolases"/>
    <property type="match status" value="1"/>
</dbReference>
<gene>
    <name evidence="10" type="primary">rsgA</name>
    <name evidence="13" type="ORF">SAMN04487943_10622</name>
</gene>
<dbReference type="InterPro" id="IPR012340">
    <property type="entry name" value="NA-bd_OB-fold"/>
</dbReference>
<evidence type="ECO:0000256" key="8">
    <source>
        <dbReference type="ARBA" id="ARBA00022884"/>
    </source>
</evidence>
<dbReference type="InterPro" id="IPR010914">
    <property type="entry name" value="RsgA_GTPase_dom"/>
</dbReference>
<keyword evidence="4 10" id="KW-0699">rRNA-binding</keyword>
<feature type="binding site" evidence="10">
    <location>
        <begin position="112"/>
        <end position="115"/>
    </location>
    <ligand>
        <name>GTP</name>
        <dbReference type="ChEBI" id="CHEBI:37565"/>
    </ligand>
</feature>
<dbReference type="NCBIfam" id="TIGR00157">
    <property type="entry name" value="ribosome small subunit-dependent GTPase A"/>
    <property type="match status" value="1"/>
</dbReference>
<dbReference type="GO" id="GO:0042274">
    <property type="term" value="P:ribosomal small subunit biogenesis"/>
    <property type="evidence" value="ECO:0007669"/>
    <property type="project" value="UniProtKB-UniRule"/>
</dbReference>
<dbReference type="Pfam" id="PF03193">
    <property type="entry name" value="RsgA_GTPase"/>
    <property type="match status" value="1"/>
</dbReference>
<evidence type="ECO:0000256" key="7">
    <source>
        <dbReference type="ARBA" id="ARBA00022833"/>
    </source>
</evidence>
<dbReference type="InterPro" id="IPR030378">
    <property type="entry name" value="G_CP_dom"/>
</dbReference>
<keyword evidence="6 10" id="KW-0378">Hydrolase</keyword>
<keyword evidence="1 10" id="KW-0963">Cytoplasm</keyword>
<feature type="binding site" evidence="10">
    <location>
        <position position="252"/>
    </location>
    <ligand>
        <name>Zn(2+)</name>
        <dbReference type="ChEBI" id="CHEBI:29105"/>
    </ligand>
</feature>
<dbReference type="Pfam" id="PF16745">
    <property type="entry name" value="RsgA_N"/>
    <property type="match status" value="1"/>
</dbReference>
<comment type="subcellular location">
    <subcellularLocation>
        <location evidence="10">Cytoplasm</location>
    </subcellularLocation>
</comment>
<evidence type="ECO:0000256" key="4">
    <source>
        <dbReference type="ARBA" id="ARBA00022730"/>
    </source>
</evidence>
<dbReference type="PANTHER" id="PTHR32120:SF11">
    <property type="entry name" value="SMALL RIBOSOMAL SUBUNIT BIOGENESIS GTPASE RSGA 1, MITOCHONDRIAL-RELATED"/>
    <property type="match status" value="1"/>
</dbReference>
<dbReference type="HAMAP" id="MF_01820">
    <property type="entry name" value="GTPase_RsgA"/>
    <property type="match status" value="1"/>
</dbReference>
<evidence type="ECO:0000256" key="10">
    <source>
        <dbReference type="HAMAP-Rule" id="MF_01820"/>
    </source>
</evidence>
<evidence type="ECO:0000256" key="1">
    <source>
        <dbReference type="ARBA" id="ARBA00022490"/>
    </source>
</evidence>
<keyword evidence="8 10" id="KW-0694">RNA-binding</keyword>
<comment type="cofactor">
    <cofactor evidence="10">
        <name>Zn(2+)</name>
        <dbReference type="ChEBI" id="CHEBI:29105"/>
    </cofactor>
    <text evidence="10">Binds 1 zinc ion per subunit.</text>
</comment>
<accession>A0A1I4M548</accession>
<feature type="domain" description="EngC GTPase" evidence="11">
    <location>
        <begin position="72"/>
        <end position="221"/>
    </location>
</feature>
<dbReference type="InterPro" id="IPR027417">
    <property type="entry name" value="P-loop_NTPase"/>
</dbReference>
<dbReference type="CDD" id="cd01854">
    <property type="entry name" value="YjeQ_EngC"/>
    <property type="match status" value="1"/>
</dbReference>
<dbReference type="AlphaFoldDB" id="A0A1I4M548"/>
<keyword evidence="2 10" id="KW-0690">Ribosome biogenesis</keyword>
<dbReference type="GO" id="GO:0005525">
    <property type="term" value="F:GTP binding"/>
    <property type="evidence" value="ECO:0007669"/>
    <property type="project" value="UniProtKB-UniRule"/>
</dbReference>
<dbReference type="EC" id="3.6.1.-" evidence="10"/>
<evidence type="ECO:0000256" key="9">
    <source>
        <dbReference type="ARBA" id="ARBA00023134"/>
    </source>
</evidence>
<dbReference type="Gene3D" id="2.40.50.140">
    <property type="entry name" value="Nucleic acid-binding proteins"/>
    <property type="match status" value="1"/>
</dbReference>
<evidence type="ECO:0000256" key="3">
    <source>
        <dbReference type="ARBA" id="ARBA00022723"/>
    </source>
</evidence>
<dbReference type="EMBL" id="FOTR01000006">
    <property type="protein sequence ID" value="SFL98233.1"/>
    <property type="molecule type" value="Genomic_DNA"/>
</dbReference>
<dbReference type="GO" id="GO:0046872">
    <property type="term" value="F:metal ion binding"/>
    <property type="evidence" value="ECO:0007669"/>
    <property type="project" value="UniProtKB-KW"/>
</dbReference>
<dbReference type="PROSITE" id="PS50936">
    <property type="entry name" value="ENGC_GTPASE"/>
    <property type="match status" value="1"/>
</dbReference>
<evidence type="ECO:0000256" key="2">
    <source>
        <dbReference type="ARBA" id="ARBA00022517"/>
    </source>
</evidence>
<dbReference type="GO" id="GO:0019843">
    <property type="term" value="F:rRNA binding"/>
    <property type="evidence" value="ECO:0007669"/>
    <property type="project" value="UniProtKB-KW"/>
</dbReference>
<evidence type="ECO:0000313" key="14">
    <source>
        <dbReference type="Proteomes" id="UP000198565"/>
    </source>
</evidence>
<comment type="function">
    <text evidence="10">One of several proteins that assist in the late maturation steps of the functional core of the 30S ribosomal subunit. Helps release RbfA from mature subunits. May play a role in the assembly of ribosomal proteins into the subunit. Circularly permuted GTPase that catalyzes slow GTP hydrolysis, GTPase activity is stimulated by the 30S ribosomal subunit.</text>
</comment>
<sequence length="293" mass="33621">MPKGKIVKAISGFYYVQYEGGLVQCRGRGIFRQKKITPLVGDYVDFEYRDKREGYILAIEERDNQLTRPPIANVDQAIIVTSVKEPDLSLNLLDKFLVLVESKAIEPLLFFTKMDLLTDQEAVLIKEKLAYYKKIGYTVEFLSTKDKEVNHQLSVYLNNKVSVFAGQSGVGKTSILNRIIPGLQLETDDISESLGRGKHTTRHMELIPFEQGLIADTPGFSALDFKEIDLEELPGCFPEFVNLQDQCKFRGCMHIKEPKCAVKDALDHKEILEDRYKNYLQFVEEIKNRKPRY</sequence>
<dbReference type="InterPro" id="IPR004881">
    <property type="entry name" value="Ribosome_biogen_GTPase_RsgA"/>
</dbReference>
<name>A0A1I4M548_9BACI</name>
<protein>
    <recommendedName>
        <fullName evidence="10">Small ribosomal subunit biogenesis GTPase RsgA</fullName>
        <ecNumber evidence="10">3.6.1.-</ecNumber>
    </recommendedName>
</protein>
<evidence type="ECO:0000259" key="12">
    <source>
        <dbReference type="PROSITE" id="PS51721"/>
    </source>
</evidence>
<feature type="binding site" evidence="10">
    <location>
        <position position="260"/>
    </location>
    <ligand>
        <name>Zn(2+)</name>
        <dbReference type="ChEBI" id="CHEBI:29105"/>
    </ligand>
</feature>
<evidence type="ECO:0000256" key="6">
    <source>
        <dbReference type="ARBA" id="ARBA00022801"/>
    </source>
</evidence>
<feature type="binding site" evidence="10">
    <location>
        <position position="247"/>
    </location>
    <ligand>
        <name>Zn(2+)</name>
        <dbReference type="ChEBI" id="CHEBI:29105"/>
    </ligand>
</feature>
<dbReference type="Proteomes" id="UP000198565">
    <property type="component" value="Unassembled WGS sequence"/>
</dbReference>
<keyword evidence="5 10" id="KW-0547">Nucleotide-binding</keyword>
<evidence type="ECO:0000313" key="13">
    <source>
        <dbReference type="EMBL" id="SFL98233.1"/>
    </source>
</evidence>
<proteinExistence type="inferred from homology"/>
<dbReference type="InterPro" id="IPR031944">
    <property type="entry name" value="RsgA_N"/>
</dbReference>
<dbReference type="GO" id="GO:0005737">
    <property type="term" value="C:cytoplasm"/>
    <property type="evidence" value="ECO:0007669"/>
    <property type="project" value="UniProtKB-SubCell"/>
</dbReference>
<dbReference type="GO" id="GO:0003924">
    <property type="term" value="F:GTPase activity"/>
    <property type="evidence" value="ECO:0007669"/>
    <property type="project" value="UniProtKB-UniRule"/>
</dbReference>
<organism evidence="13 14">
    <name type="scientific">Gracilibacillus orientalis</name>
    <dbReference type="NCBI Taxonomy" id="334253"/>
    <lineage>
        <taxon>Bacteria</taxon>
        <taxon>Bacillati</taxon>
        <taxon>Bacillota</taxon>
        <taxon>Bacilli</taxon>
        <taxon>Bacillales</taxon>
        <taxon>Bacillaceae</taxon>
        <taxon>Gracilibacillus</taxon>
    </lineage>
</organism>